<dbReference type="Pfam" id="PF01311">
    <property type="entry name" value="Bac_export_1"/>
    <property type="match status" value="1"/>
</dbReference>
<organism evidence="11 12">
    <name type="scientific">Croceibacterium atlanticum</name>
    <dbReference type="NCBI Taxonomy" id="1267766"/>
    <lineage>
        <taxon>Bacteria</taxon>
        <taxon>Pseudomonadati</taxon>
        <taxon>Pseudomonadota</taxon>
        <taxon>Alphaproteobacteria</taxon>
        <taxon>Sphingomonadales</taxon>
        <taxon>Erythrobacteraceae</taxon>
        <taxon>Croceibacterium</taxon>
    </lineage>
</organism>
<keyword evidence="12" id="KW-1185">Reference proteome</keyword>
<evidence type="ECO:0000256" key="1">
    <source>
        <dbReference type="ARBA" id="ARBA00002578"/>
    </source>
</evidence>
<accession>A0A0F7KWV7</accession>
<dbReference type="GO" id="GO:0006605">
    <property type="term" value="P:protein targeting"/>
    <property type="evidence" value="ECO:0007669"/>
    <property type="project" value="UniProtKB-UniRule"/>
</dbReference>
<evidence type="ECO:0000313" key="11">
    <source>
        <dbReference type="EMBL" id="AKH44154.1"/>
    </source>
</evidence>
<keyword evidence="4 10" id="KW-1003">Cell membrane</keyword>
<comment type="function">
    <text evidence="1 10">Role in flagellar biosynthesis.</text>
</comment>
<evidence type="ECO:0000256" key="8">
    <source>
        <dbReference type="ARBA" id="ARBA00023143"/>
    </source>
</evidence>
<keyword evidence="8 10" id="KW-0975">Bacterial flagellum</keyword>
<dbReference type="EMBL" id="CP011452">
    <property type="protein sequence ID" value="AKH44154.1"/>
    <property type="molecule type" value="Genomic_DNA"/>
</dbReference>
<evidence type="ECO:0000313" key="12">
    <source>
        <dbReference type="Proteomes" id="UP000034392"/>
    </source>
</evidence>
<dbReference type="GO" id="GO:0044780">
    <property type="term" value="P:bacterial-type flagellum assembly"/>
    <property type="evidence" value="ECO:0007669"/>
    <property type="project" value="UniProtKB-UniRule"/>
</dbReference>
<evidence type="ECO:0000256" key="5">
    <source>
        <dbReference type="ARBA" id="ARBA00022692"/>
    </source>
</evidence>
<protein>
    <recommendedName>
        <fullName evidence="3 9">Flagellar biosynthetic protein FliR</fullName>
    </recommendedName>
</protein>
<dbReference type="GO" id="GO:0005886">
    <property type="term" value="C:plasma membrane"/>
    <property type="evidence" value="ECO:0007669"/>
    <property type="project" value="UniProtKB-SubCell"/>
</dbReference>
<feature type="transmembrane region" description="Helical" evidence="10">
    <location>
        <begin position="130"/>
        <end position="155"/>
    </location>
</feature>
<dbReference type="InterPro" id="IPR006303">
    <property type="entry name" value="FliR"/>
</dbReference>
<evidence type="ECO:0000256" key="9">
    <source>
        <dbReference type="NCBIfam" id="TIGR01400"/>
    </source>
</evidence>
<feature type="transmembrane region" description="Helical" evidence="10">
    <location>
        <begin position="217"/>
        <end position="241"/>
    </location>
</feature>
<dbReference type="PATRIC" id="fig|1267766.3.peg.3180"/>
<dbReference type="GO" id="GO:0009425">
    <property type="term" value="C:bacterial-type flagellum basal body"/>
    <property type="evidence" value="ECO:0007669"/>
    <property type="project" value="UniProtKB-SubCell"/>
</dbReference>
<comment type="subcellular location">
    <subcellularLocation>
        <location evidence="10">Cell membrane</location>
        <topology evidence="10">Multi-pass membrane protein</topology>
    </subcellularLocation>
    <subcellularLocation>
        <location evidence="10">Bacterial flagellum basal body</location>
    </subcellularLocation>
</comment>
<dbReference type="OrthoDB" id="9797790at2"/>
<dbReference type="PRINTS" id="PR00953">
    <property type="entry name" value="TYPE3IMRPROT"/>
</dbReference>
<sequence>MIALDFGLGAIEEQFLIVVFLMVRIGAALLAAPFFGGAAVPVTVRVCATGALAIFAFNWMPPIATPPELFSAVGLLAVAGEVLMGLVLGFVLQIAFAAPLIAAELIGGGMGMSMATAVDPNSGVQSTAFGQYFTIVLTLIFLVLGAHLQWIGLLMESYRTFPPGQTWLGPERYEMIGGFAGLMFETGLRIALPVTLVLLLVQLLTGVLSRSAPSLNLFALGLPAGVLAGIAAMIIAAPLIYDQFIDIAETSLLQVEQVMTP</sequence>
<feature type="transmembrane region" description="Helical" evidence="10">
    <location>
        <begin position="176"/>
        <end position="205"/>
    </location>
</feature>
<evidence type="ECO:0000256" key="2">
    <source>
        <dbReference type="ARBA" id="ARBA00009772"/>
    </source>
</evidence>
<dbReference type="PANTHER" id="PTHR30065:SF1">
    <property type="entry name" value="SURFACE PRESENTATION OF ANTIGENS PROTEIN SPAR"/>
    <property type="match status" value="1"/>
</dbReference>
<gene>
    <name evidence="11" type="ORF">WYH_03135</name>
</gene>
<keyword evidence="11" id="KW-0966">Cell projection</keyword>
<comment type="similarity">
    <text evidence="2 10">Belongs to the FliR/MopE/SpaR family.</text>
</comment>
<feature type="transmembrane region" description="Helical" evidence="10">
    <location>
        <begin position="42"/>
        <end position="60"/>
    </location>
</feature>
<evidence type="ECO:0000256" key="3">
    <source>
        <dbReference type="ARBA" id="ARBA00021717"/>
    </source>
</evidence>
<name>A0A0F7KWV7_9SPHN</name>
<dbReference type="RefSeq" id="WP_046904539.1">
    <property type="nucleotide sequence ID" value="NZ_CP011452.2"/>
</dbReference>
<evidence type="ECO:0000256" key="7">
    <source>
        <dbReference type="ARBA" id="ARBA00023136"/>
    </source>
</evidence>
<dbReference type="KEGG" id="aay:WYH_03135"/>
<keyword evidence="11" id="KW-0969">Cilium</keyword>
<keyword evidence="6 10" id="KW-1133">Transmembrane helix</keyword>
<keyword evidence="11" id="KW-0282">Flagellum</keyword>
<dbReference type="Proteomes" id="UP000034392">
    <property type="component" value="Chromosome"/>
</dbReference>
<evidence type="ECO:0000256" key="10">
    <source>
        <dbReference type="RuleBase" id="RU362071"/>
    </source>
</evidence>
<keyword evidence="5 10" id="KW-0812">Transmembrane</keyword>
<proteinExistence type="inferred from homology"/>
<dbReference type="PANTHER" id="PTHR30065">
    <property type="entry name" value="FLAGELLAR BIOSYNTHETIC PROTEIN FLIR"/>
    <property type="match status" value="1"/>
</dbReference>
<dbReference type="InterPro" id="IPR002010">
    <property type="entry name" value="T3SS_IM_R"/>
</dbReference>
<dbReference type="NCBIfam" id="TIGR01400">
    <property type="entry name" value="fliR"/>
    <property type="match status" value="1"/>
</dbReference>
<evidence type="ECO:0000256" key="4">
    <source>
        <dbReference type="ARBA" id="ARBA00022475"/>
    </source>
</evidence>
<reference evidence="11" key="1">
    <citation type="submission" date="2015-05" db="EMBL/GenBank/DDBJ databases">
        <title>The complete genome of Altererythrobacter atlanticus strain 26DY36.</title>
        <authorList>
            <person name="Wu Y.-H."/>
            <person name="Cheng H."/>
            <person name="Wu X.-W."/>
        </authorList>
    </citation>
    <scope>NUCLEOTIDE SEQUENCE [LARGE SCALE GENOMIC DNA]</scope>
    <source>
        <strain evidence="11">26DY36</strain>
    </source>
</reference>
<dbReference type="STRING" id="1267766.WYH_03135"/>
<dbReference type="AlphaFoldDB" id="A0A0F7KWV7"/>
<feature type="transmembrane region" description="Helical" evidence="10">
    <location>
        <begin position="15"/>
        <end position="35"/>
    </location>
</feature>
<keyword evidence="7 10" id="KW-0472">Membrane</keyword>
<evidence type="ECO:0000256" key="6">
    <source>
        <dbReference type="ARBA" id="ARBA00022989"/>
    </source>
</evidence>